<evidence type="ECO:0000313" key="1">
    <source>
        <dbReference type="EMBL" id="GAH57605.1"/>
    </source>
</evidence>
<gene>
    <name evidence="1" type="ORF">S03H2_27061</name>
</gene>
<feature type="non-terminal residue" evidence="1">
    <location>
        <position position="1"/>
    </location>
</feature>
<organism evidence="1">
    <name type="scientific">marine sediment metagenome</name>
    <dbReference type="NCBI Taxonomy" id="412755"/>
    <lineage>
        <taxon>unclassified sequences</taxon>
        <taxon>metagenomes</taxon>
        <taxon>ecological metagenomes</taxon>
    </lineage>
</organism>
<comment type="caution">
    <text evidence="1">The sequence shown here is derived from an EMBL/GenBank/DDBJ whole genome shotgun (WGS) entry which is preliminary data.</text>
</comment>
<dbReference type="AlphaFoldDB" id="X1HKN1"/>
<accession>X1HKN1</accession>
<protein>
    <submittedName>
        <fullName evidence="1">Uncharacterized protein</fullName>
    </submittedName>
</protein>
<reference evidence="1" key="1">
    <citation type="journal article" date="2014" name="Front. Microbiol.">
        <title>High frequency of phylogenetically diverse reductive dehalogenase-homologous genes in deep subseafloor sedimentary metagenomes.</title>
        <authorList>
            <person name="Kawai M."/>
            <person name="Futagami T."/>
            <person name="Toyoda A."/>
            <person name="Takaki Y."/>
            <person name="Nishi S."/>
            <person name="Hori S."/>
            <person name="Arai W."/>
            <person name="Tsubouchi T."/>
            <person name="Morono Y."/>
            <person name="Uchiyama I."/>
            <person name="Ito T."/>
            <person name="Fujiyama A."/>
            <person name="Inagaki F."/>
            <person name="Takami H."/>
        </authorList>
    </citation>
    <scope>NUCLEOTIDE SEQUENCE</scope>
    <source>
        <strain evidence="1">Expedition CK06-06</strain>
    </source>
</reference>
<sequence length="59" mass="7070">FLKLLQWSLVDVGTMGIKTKAFLRLFPLGPYQAHRFYLLKKNDYNEVFELMHKLRREVG</sequence>
<feature type="non-terminal residue" evidence="1">
    <location>
        <position position="59"/>
    </location>
</feature>
<proteinExistence type="predicted"/>
<dbReference type="EMBL" id="BARU01016018">
    <property type="protein sequence ID" value="GAH57605.1"/>
    <property type="molecule type" value="Genomic_DNA"/>
</dbReference>
<name>X1HKN1_9ZZZZ</name>